<dbReference type="EMBL" id="VSSQ01006717">
    <property type="protein sequence ID" value="MPM33644.1"/>
    <property type="molecule type" value="Genomic_DNA"/>
</dbReference>
<dbReference type="SMART" id="SM00710">
    <property type="entry name" value="PbH1"/>
    <property type="match status" value="5"/>
</dbReference>
<gene>
    <name evidence="3" type="ORF">SDC9_80221</name>
</gene>
<reference evidence="3" key="1">
    <citation type="submission" date="2019-08" db="EMBL/GenBank/DDBJ databases">
        <authorList>
            <person name="Kucharzyk K."/>
            <person name="Murdoch R.W."/>
            <person name="Higgins S."/>
            <person name="Loffler F."/>
        </authorList>
    </citation>
    <scope>NUCLEOTIDE SEQUENCE</scope>
</reference>
<dbReference type="AlphaFoldDB" id="A0A644Z6C7"/>
<sequence length="457" mass="48634">MTGGTIRHSLIENNTQTVGSNGGGGIFSNPPAGYPAYIENCVIRGNTTNIRGAGIGVQGGEKTYISNNEIYGNTAIDGTAPKPGAGIYSNSANNVVTNCLIYNNTGGTAVYYNGGNLYNNTIVKNVGGVYLAGNAINAINNIVWGCATDATGTTPTSITGVANSSWQVKNNATYNPVPTDKNWIIDQNIQFSSNVSNGDVPEPAPGTVGSGPKFTKTSNFIGVPVTAENIANLDSVNWTFNALSPCLNTGAPVDVVLIDFYGLNRPQGFPVAEAKYDIGAYELPYYTVVAGEAETANGTIYSKMGEPLAENFTQGFAKGSTLELYFEPAEGYKIGRAYYVMSNDGGLTFTGEEVEFLNELDQDLFWTTQVNVSFKVKVVWESLTALKNLNQSDIKCFSTGDGIQIQGIKSGDVIRVYNTTGMLVKELNASGEKTMIPLQQGMYVVRVAEGVQKVVVK</sequence>
<name>A0A644Z6C7_9ZZZZ</name>
<dbReference type="NCBIfam" id="NF041518">
    <property type="entry name" value="choice_anch_Q"/>
    <property type="match status" value="1"/>
</dbReference>
<protein>
    <recommendedName>
        <fullName evidence="2">Right handed beta helix domain-containing protein</fullName>
    </recommendedName>
</protein>
<dbReference type="InterPro" id="IPR059226">
    <property type="entry name" value="Choice_anch_Q_dom"/>
</dbReference>
<dbReference type="InterPro" id="IPR006626">
    <property type="entry name" value="PbH1"/>
</dbReference>
<dbReference type="Pfam" id="PF13229">
    <property type="entry name" value="Beta_helix"/>
    <property type="match status" value="1"/>
</dbReference>
<dbReference type="InterPro" id="IPR039448">
    <property type="entry name" value="Beta_helix"/>
</dbReference>
<dbReference type="SUPFAM" id="SSF51126">
    <property type="entry name" value="Pectin lyase-like"/>
    <property type="match status" value="1"/>
</dbReference>
<dbReference type="InterPro" id="IPR011050">
    <property type="entry name" value="Pectin_lyase_fold/virulence"/>
</dbReference>
<evidence type="ECO:0000259" key="2">
    <source>
        <dbReference type="Pfam" id="PF13229"/>
    </source>
</evidence>
<accession>A0A644Z6C7</accession>
<dbReference type="InterPro" id="IPR012334">
    <property type="entry name" value="Pectin_lyas_fold"/>
</dbReference>
<feature type="region of interest" description="Disordered" evidence="1">
    <location>
        <begin position="1"/>
        <end position="24"/>
    </location>
</feature>
<feature type="domain" description="Right handed beta helix" evidence="2">
    <location>
        <begin position="10"/>
        <end position="141"/>
    </location>
</feature>
<organism evidence="3">
    <name type="scientific">bioreactor metagenome</name>
    <dbReference type="NCBI Taxonomy" id="1076179"/>
    <lineage>
        <taxon>unclassified sequences</taxon>
        <taxon>metagenomes</taxon>
        <taxon>ecological metagenomes</taxon>
    </lineage>
</organism>
<evidence type="ECO:0000256" key="1">
    <source>
        <dbReference type="SAM" id="MobiDB-lite"/>
    </source>
</evidence>
<comment type="caution">
    <text evidence="3">The sequence shown here is derived from an EMBL/GenBank/DDBJ whole genome shotgun (WGS) entry which is preliminary data.</text>
</comment>
<evidence type="ECO:0000313" key="3">
    <source>
        <dbReference type="EMBL" id="MPM33644.1"/>
    </source>
</evidence>
<dbReference type="Gene3D" id="2.160.20.10">
    <property type="entry name" value="Single-stranded right-handed beta-helix, Pectin lyase-like"/>
    <property type="match status" value="1"/>
</dbReference>
<proteinExistence type="predicted"/>